<evidence type="ECO:0008006" key="4">
    <source>
        <dbReference type="Google" id="ProtNLM"/>
    </source>
</evidence>
<dbReference type="InterPro" id="IPR036291">
    <property type="entry name" value="NAD(P)-bd_dom_sf"/>
</dbReference>
<name>A0A094QBZ1_9ZZZZ</name>
<dbReference type="PANTHER" id="PTHR42760:SF133">
    <property type="entry name" value="3-OXOACYL-[ACYL-CARRIER-PROTEIN] REDUCTASE"/>
    <property type="match status" value="1"/>
</dbReference>
<accession>A0A094QBZ1</accession>
<comment type="similarity">
    <text evidence="1">Belongs to the short-chain dehydrogenases/reductases (SDR) family.</text>
</comment>
<dbReference type="GO" id="GO:0016616">
    <property type="term" value="F:oxidoreductase activity, acting on the CH-OH group of donors, NAD or NADP as acceptor"/>
    <property type="evidence" value="ECO:0007669"/>
    <property type="project" value="TreeGrafter"/>
</dbReference>
<evidence type="ECO:0000256" key="2">
    <source>
        <dbReference type="ARBA" id="ARBA00023002"/>
    </source>
</evidence>
<reference evidence="3" key="1">
    <citation type="submission" date="2014-06" db="EMBL/GenBank/DDBJ databases">
        <title>Key roles for freshwater Actinobacteria revealed by deep metagenomic sequencing.</title>
        <authorList>
            <person name="Ghai R."/>
            <person name="Mizuno C.M."/>
            <person name="Picazo A."/>
            <person name="Camacho A."/>
            <person name="Rodriguez-Valera F."/>
        </authorList>
    </citation>
    <scope>NUCLEOTIDE SEQUENCE</scope>
</reference>
<sequence>MCEHNILVIGAEGNLGPIWLKELALRNPNNLIFGSKILAAEDDSQRLSNVRNIVLDVTNFSEKELRGLIVDNSICRIVYNAGIDTPPNSKKISNFYNSTIDEFRKTLEVNLTGAWNILKTIGPDLETRKHGSIVLIGSLYANRSPDQRNYDHISSEIAFNKPAAYGASKAGLVHLGKYLSTLWGGSGIRVNTLSPGGILGSQDKEFLNKFIKKIPLKRLADASKDVAPVLNFLLSEDSQYITGQEIFVDGGYTAW</sequence>
<dbReference type="Pfam" id="PF13561">
    <property type="entry name" value="adh_short_C2"/>
    <property type="match status" value="1"/>
</dbReference>
<dbReference type="AlphaFoldDB" id="A0A094QBZ1"/>
<dbReference type="PANTHER" id="PTHR42760">
    <property type="entry name" value="SHORT-CHAIN DEHYDROGENASES/REDUCTASES FAMILY MEMBER"/>
    <property type="match status" value="1"/>
</dbReference>
<proteinExistence type="inferred from homology"/>
<organism evidence="3">
    <name type="scientific">freshwater metagenome</name>
    <dbReference type="NCBI Taxonomy" id="449393"/>
    <lineage>
        <taxon>unclassified sequences</taxon>
        <taxon>metagenomes</taxon>
        <taxon>ecological metagenomes</taxon>
    </lineage>
</organism>
<keyword evidence="2" id="KW-0560">Oxidoreductase</keyword>
<dbReference type="InterPro" id="IPR002347">
    <property type="entry name" value="SDR_fam"/>
</dbReference>
<gene>
    <name evidence="3" type="ORF">GM51_4835</name>
</gene>
<dbReference type="SUPFAM" id="SSF51735">
    <property type="entry name" value="NAD(P)-binding Rossmann-fold domains"/>
    <property type="match status" value="1"/>
</dbReference>
<dbReference type="Gene3D" id="3.40.50.720">
    <property type="entry name" value="NAD(P)-binding Rossmann-like Domain"/>
    <property type="match status" value="1"/>
</dbReference>
<evidence type="ECO:0000256" key="1">
    <source>
        <dbReference type="ARBA" id="ARBA00006484"/>
    </source>
</evidence>
<dbReference type="EMBL" id="JNSL01000019">
    <property type="protein sequence ID" value="KGA20897.1"/>
    <property type="molecule type" value="Genomic_DNA"/>
</dbReference>
<comment type="caution">
    <text evidence="3">The sequence shown here is derived from an EMBL/GenBank/DDBJ whole genome shotgun (WGS) entry which is preliminary data.</text>
</comment>
<dbReference type="PRINTS" id="PR00081">
    <property type="entry name" value="GDHRDH"/>
</dbReference>
<evidence type="ECO:0000313" key="3">
    <source>
        <dbReference type="EMBL" id="KGA20897.1"/>
    </source>
</evidence>
<protein>
    <recommendedName>
        <fullName evidence="4">Short-chain dehydrogenase</fullName>
    </recommendedName>
</protein>